<dbReference type="EMBL" id="CP031264">
    <property type="protein sequence ID" value="AXI76492.1"/>
    <property type="molecule type" value="Genomic_DNA"/>
</dbReference>
<keyword evidence="3" id="KW-0547">Nucleotide-binding</keyword>
<evidence type="ECO:0000256" key="3">
    <source>
        <dbReference type="ARBA" id="ARBA00022741"/>
    </source>
</evidence>
<protein>
    <submittedName>
        <fullName evidence="10">ABC transporter ATP-binding protein</fullName>
    </submittedName>
</protein>
<dbReference type="InterPro" id="IPR027417">
    <property type="entry name" value="P-loop_NTPase"/>
</dbReference>
<feature type="transmembrane region" description="Helical" evidence="7">
    <location>
        <begin position="53"/>
        <end position="72"/>
    </location>
</feature>
<dbReference type="Pfam" id="PF00005">
    <property type="entry name" value="ABC_tran"/>
    <property type="match status" value="1"/>
</dbReference>
<dbReference type="CDD" id="cd03228">
    <property type="entry name" value="ABCC_MRP_Like"/>
    <property type="match status" value="1"/>
</dbReference>
<feature type="transmembrane region" description="Helical" evidence="7">
    <location>
        <begin position="245"/>
        <end position="268"/>
    </location>
</feature>
<dbReference type="KEGG" id="stri:C7M71_002405"/>
<dbReference type="InterPro" id="IPR039421">
    <property type="entry name" value="Type_1_exporter"/>
</dbReference>
<dbReference type="PROSITE" id="PS00211">
    <property type="entry name" value="ABC_TRANSPORTER_1"/>
    <property type="match status" value="1"/>
</dbReference>
<keyword evidence="5 7" id="KW-1133">Transmembrane helix</keyword>
<dbReference type="RefSeq" id="WP_111489294.1">
    <property type="nucleotide sequence ID" value="NZ_CP031264.1"/>
</dbReference>
<dbReference type="InterPro" id="IPR003439">
    <property type="entry name" value="ABC_transporter-like_ATP-bd"/>
</dbReference>
<evidence type="ECO:0000256" key="4">
    <source>
        <dbReference type="ARBA" id="ARBA00022840"/>
    </source>
</evidence>
<dbReference type="SUPFAM" id="SSF52540">
    <property type="entry name" value="P-loop containing nucleoside triphosphate hydrolases"/>
    <property type="match status" value="1"/>
</dbReference>
<gene>
    <name evidence="10" type="ORF">C7M71_002405</name>
</gene>
<dbReference type="GO" id="GO:0005524">
    <property type="term" value="F:ATP binding"/>
    <property type="evidence" value="ECO:0007669"/>
    <property type="project" value="UniProtKB-KW"/>
</dbReference>
<evidence type="ECO:0000313" key="10">
    <source>
        <dbReference type="EMBL" id="AXI76492.1"/>
    </source>
</evidence>
<dbReference type="GO" id="GO:0140359">
    <property type="term" value="F:ABC-type transporter activity"/>
    <property type="evidence" value="ECO:0007669"/>
    <property type="project" value="InterPro"/>
</dbReference>
<sequence length="595" mass="63288">MTTLLRAIRQLLRLAVRCDARRLTRAVALLAVGYLSTPLIAVCLKSLTTAALARSAATGTWLALTTALLLVLELMMTHFAHLSYFELGELEELALQNEVISLAHGTTGLEQLDRPGFADTLALVREELPRTRAALEAVLQLGGMALQLTVTTVLLGLLNPWLLLLILAALVPVAAGNRAQLLIDRAKETAAPRIRLGRHLLELATAEASAKEVRLSGAEAVLTERQRRDWRSVTATLWRAQASAALLRAVGQLVFAAAYGGAIVLVVRQALSGGSGLGDVILVITLAAQVSFQVSTTLGLLTILQGAGRTLERLHSLRVAHRPDTAASTGTSGVPSALTVGIRLEEVSFSYPGSDRKILDRVTLDIPAGTALALVGENGAGKSTLVKLLCGLYRPTGGRILVDGVDLAEGGPEEWQRRTATLFQDFARLELRLRDNVGIGDLDLLDDDAALRQSIDAADAGPIPDQVPGGLDGLLGHSYGDGAELSGGQWQKLGLARALLRRRPLLVALDEPASALDATAEHALFERFADLATEARTDTGAVTLLVSHRFSTVRMADLIVVLEQGRISELGTHAQLAAAGGLYAELYDLQARVYT</sequence>
<dbReference type="PROSITE" id="PS50893">
    <property type="entry name" value="ABC_TRANSPORTER_2"/>
    <property type="match status" value="1"/>
</dbReference>
<dbReference type="InterPro" id="IPR011527">
    <property type="entry name" value="ABC1_TM_dom"/>
</dbReference>
<name>A0A345SRY7_9ACTN</name>
<evidence type="ECO:0000256" key="1">
    <source>
        <dbReference type="ARBA" id="ARBA00004651"/>
    </source>
</evidence>
<dbReference type="GO" id="GO:0005886">
    <property type="term" value="C:plasma membrane"/>
    <property type="evidence" value="ECO:0007669"/>
    <property type="project" value="UniProtKB-SubCell"/>
</dbReference>
<evidence type="ECO:0000259" key="8">
    <source>
        <dbReference type="PROSITE" id="PS50893"/>
    </source>
</evidence>
<dbReference type="PANTHER" id="PTHR24221">
    <property type="entry name" value="ATP-BINDING CASSETTE SUB-FAMILY B"/>
    <property type="match status" value="1"/>
</dbReference>
<organism evidence="10 11">
    <name type="scientific">Peterkaempfera bronchialis</name>
    <dbReference type="NCBI Taxonomy" id="2126346"/>
    <lineage>
        <taxon>Bacteria</taxon>
        <taxon>Bacillati</taxon>
        <taxon>Actinomycetota</taxon>
        <taxon>Actinomycetes</taxon>
        <taxon>Kitasatosporales</taxon>
        <taxon>Streptomycetaceae</taxon>
        <taxon>Peterkaempfera</taxon>
    </lineage>
</organism>
<dbReference type="PANTHER" id="PTHR24221:SF654">
    <property type="entry name" value="ATP-BINDING CASSETTE SUB-FAMILY B MEMBER 6"/>
    <property type="match status" value="1"/>
</dbReference>
<accession>A0A345SRY7</accession>
<dbReference type="GO" id="GO:0016887">
    <property type="term" value="F:ATP hydrolysis activity"/>
    <property type="evidence" value="ECO:0007669"/>
    <property type="project" value="InterPro"/>
</dbReference>
<dbReference type="SUPFAM" id="SSF90123">
    <property type="entry name" value="ABC transporter transmembrane region"/>
    <property type="match status" value="1"/>
</dbReference>
<reference evidence="11" key="1">
    <citation type="submission" date="2018-07" db="EMBL/GenBank/DDBJ databases">
        <title>Streptacidiphilus bronchialis DSM 106435 chromosome.</title>
        <authorList>
            <person name="Batra D."/>
            <person name="Gulvik C.A."/>
        </authorList>
    </citation>
    <scope>NUCLEOTIDE SEQUENCE [LARGE SCALE GENOMIC DNA]</scope>
    <source>
        <strain evidence="11">DSM 106435</strain>
    </source>
</reference>
<evidence type="ECO:0000259" key="9">
    <source>
        <dbReference type="PROSITE" id="PS50929"/>
    </source>
</evidence>
<keyword evidence="11" id="KW-1185">Reference proteome</keyword>
<keyword evidence="4 10" id="KW-0067">ATP-binding</keyword>
<evidence type="ECO:0000256" key="5">
    <source>
        <dbReference type="ARBA" id="ARBA00022989"/>
    </source>
</evidence>
<dbReference type="OrthoDB" id="9806127at2"/>
<feature type="domain" description="ABC transmembrane type-1" evidence="9">
    <location>
        <begin position="26"/>
        <end position="306"/>
    </location>
</feature>
<keyword evidence="2 7" id="KW-0812">Transmembrane</keyword>
<dbReference type="InterPro" id="IPR036640">
    <property type="entry name" value="ABC1_TM_sf"/>
</dbReference>
<dbReference type="AlphaFoldDB" id="A0A345SRY7"/>
<feature type="transmembrane region" description="Helical" evidence="7">
    <location>
        <begin position="280"/>
        <end position="304"/>
    </location>
</feature>
<evidence type="ECO:0000313" key="11">
    <source>
        <dbReference type="Proteomes" id="UP000249340"/>
    </source>
</evidence>
<dbReference type="SMART" id="SM00382">
    <property type="entry name" value="AAA"/>
    <property type="match status" value="1"/>
</dbReference>
<dbReference type="PROSITE" id="PS50929">
    <property type="entry name" value="ABC_TM1F"/>
    <property type="match status" value="1"/>
</dbReference>
<keyword evidence="6 7" id="KW-0472">Membrane</keyword>
<dbReference type="Gene3D" id="1.20.1560.10">
    <property type="entry name" value="ABC transporter type 1, transmembrane domain"/>
    <property type="match status" value="1"/>
</dbReference>
<dbReference type="Proteomes" id="UP000249340">
    <property type="component" value="Chromosome"/>
</dbReference>
<proteinExistence type="predicted"/>
<evidence type="ECO:0000256" key="7">
    <source>
        <dbReference type="SAM" id="Phobius"/>
    </source>
</evidence>
<dbReference type="InterPro" id="IPR017871">
    <property type="entry name" value="ABC_transporter-like_CS"/>
</dbReference>
<feature type="transmembrane region" description="Helical" evidence="7">
    <location>
        <begin position="161"/>
        <end position="179"/>
    </location>
</feature>
<feature type="transmembrane region" description="Helical" evidence="7">
    <location>
        <begin position="27"/>
        <end position="47"/>
    </location>
</feature>
<comment type="subcellular location">
    <subcellularLocation>
        <location evidence="1">Cell membrane</location>
        <topology evidence="1">Multi-pass membrane protein</topology>
    </subcellularLocation>
</comment>
<feature type="domain" description="ABC transporter" evidence="8">
    <location>
        <begin position="342"/>
        <end position="589"/>
    </location>
</feature>
<dbReference type="GO" id="GO:0034040">
    <property type="term" value="F:ATPase-coupled lipid transmembrane transporter activity"/>
    <property type="evidence" value="ECO:0007669"/>
    <property type="project" value="TreeGrafter"/>
</dbReference>
<evidence type="ECO:0000256" key="6">
    <source>
        <dbReference type="ARBA" id="ARBA00023136"/>
    </source>
</evidence>
<dbReference type="Gene3D" id="3.40.50.300">
    <property type="entry name" value="P-loop containing nucleotide triphosphate hydrolases"/>
    <property type="match status" value="1"/>
</dbReference>
<evidence type="ECO:0000256" key="2">
    <source>
        <dbReference type="ARBA" id="ARBA00022692"/>
    </source>
</evidence>
<dbReference type="InterPro" id="IPR003593">
    <property type="entry name" value="AAA+_ATPase"/>
</dbReference>